<proteinExistence type="predicted"/>
<protein>
    <recommendedName>
        <fullName evidence="3">tRNA_anti-like</fullName>
    </recommendedName>
</protein>
<comment type="caution">
    <text evidence="1">The sequence shown here is derived from an EMBL/GenBank/DDBJ whole genome shotgun (WGS) entry which is preliminary data.</text>
</comment>
<name>A0A6N8JA98_9BACT</name>
<keyword evidence="2" id="KW-1185">Reference proteome</keyword>
<dbReference type="InterPro" id="IPR024422">
    <property type="entry name" value="Protein_unknown_function_OB"/>
</dbReference>
<sequence>MHMWKKTITILVILVIAGGAYGWYLYNKKPADIRKQTNCIELKATALAEAFNQDEAVANRLYVEKVLIVSGKVSNVQVDNAGHATVFLETGDPLSSITCGFYDDETGSVKKMVPGTIVRVKGNCTGKLVDVILNKCSLAE</sequence>
<dbReference type="EMBL" id="WRXO01000002">
    <property type="protein sequence ID" value="MVT41246.1"/>
    <property type="molecule type" value="Genomic_DNA"/>
</dbReference>
<gene>
    <name evidence="1" type="ORF">GO495_11685</name>
</gene>
<evidence type="ECO:0000313" key="2">
    <source>
        <dbReference type="Proteomes" id="UP000468388"/>
    </source>
</evidence>
<evidence type="ECO:0000313" key="1">
    <source>
        <dbReference type="EMBL" id="MVT41246.1"/>
    </source>
</evidence>
<dbReference type="AlphaFoldDB" id="A0A6N8JA98"/>
<dbReference type="Pfam" id="PF12869">
    <property type="entry name" value="tRNA_anti-like"/>
    <property type="match status" value="1"/>
</dbReference>
<evidence type="ECO:0008006" key="3">
    <source>
        <dbReference type="Google" id="ProtNLM"/>
    </source>
</evidence>
<dbReference type="Proteomes" id="UP000468388">
    <property type="component" value="Unassembled WGS sequence"/>
</dbReference>
<reference evidence="1 2" key="1">
    <citation type="submission" date="2019-12" db="EMBL/GenBank/DDBJ databases">
        <title>The draft genomic sequence of strain Chitinophaga oryziterrae JCM 16595.</title>
        <authorList>
            <person name="Zhang X."/>
        </authorList>
    </citation>
    <scope>NUCLEOTIDE SEQUENCE [LARGE SCALE GENOMIC DNA]</scope>
    <source>
        <strain evidence="1 2">JCM 16595</strain>
    </source>
</reference>
<accession>A0A6N8JA98</accession>
<organism evidence="1 2">
    <name type="scientific">Chitinophaga oryziterrae</name>
    <dbReference type="NCBI Taxonomy" id="1031224"/>
    <lineage>
        <taxon>Bacteria</taxon>
        <taxon>Pseudomonadati</taxon>
        <taxon>Bacteroidota</taxon>
        <taxon>Chitinophagia</taxon>
        <taxon>Chitinophagales</taxon>
        <taxon>Chitinophagaceae</taxon>
        <taxon>Chitinophaga</taxon>
    </lineage>
</organism>